<feature type="chain" id="PRO_5046111257" description="Lipoprotein" evidence="1">
    <location>
        <begin position="23"/>
        <end position="295"/>
    </location>
</feature>
<keyword evidence="3" id="KW-1185">Reference proteome</keyword>
<name>A0ABS5W7R8_9SPHN</name>
<proteinExistence type="predicted"/>
<evidence type="ECO:0000313" key="3">
    <source>
        <dbReference type="Proteomes" id="UP000811255"/>
    </source>
</evidence>
<dbReference type="Proteomes" id="UP000811255">
    <property type="component" value="Unassembled WGS sequence"/>
</dbReference>
<accession>A0ABS5W7R8</accession>
<dbReference type="EMBL" id="JAHFVK010000003">
    <property type="protein sequence ID" value="MBT2135818.1"/>
    <property type="molecule type" value="Genomic_DNA"/>
</dbReference>
<dbReference type="RefSeq" id="WP_214537650.1">
    <property type="nucleotide sequence ID" value="NZ_JAHFVK010000003.1"/>
</dbReference>
<reference evidence="2 3" key="1">
    <citation type="submission" date="2021-05" db="EMBL/GenBank/DDBJ databases">
        <title>Croceibacterium sp. LX-88 genome sequence.</title>
        <authorList>
            <person name="Luo X."/>
        </authorList>
    </citation>
    <scope>NUCLEOTIDE SEQUENCE [LARGE SCALE GENOMIC DNA]</scope>
    <source>
        <strain evidence="2 3">LX-88</strain>
    </source>
</reference>
<gene>
    <name evidence="2" type="ORF">KK137_15880</name>
</gene>
<sequence>MTFRWIAGAFLAMAFLATGASAQNADYYRGGWRTDGGEPHVYQFVIKGSEVSGVYCTHCADGTTLAPIEGTFSEADGLTFKIRHLKLDGSPASTDKLQAKLVNGKLVVTGKRGGAGGLTFEHTAIKDPRGPTPGPYQQSILPPGAPPVPILPRTAGPAAPPPAPYVQPAPWRRLSADDVVGVWLGFGVGMEKQYFVIRKDGDHLFGLACGRCDNPYTFGALENFTISGDTLEFDIVHQDWGDGTVLPFNRHVKANITMNEMRMDARRPDQSGPGIVASLVGPISIEATAGNVVRD</sequence>
<protein>
    <recommendedName>
        <fullName evidence="4">Lipoprotein</fullName>
    </recommendedName>
</protein>
<organism evidence="2 3">
    <name type="scientific">Croceibacterium selenioxidans</name>
    <dbReference type="NCBI Taxonomy" id="2838833"/>
    <lineage>
        <taxon>Bacteria</taxon>
        <taxon>Pseudomonadati</taxon>
        <taxon>Pseudomonadota</taxon>
        <taxon>Alphaproteobacteria</taxon>
        <taxon>Sphingomonadales</taxon>
        <taxon>Erythrobacteraceae</taxon>
        <taxon>Croceibacterium</taxon>
    </lineage>
</organism>
<evidence type="ECO:0008006" key="4">
    <source>
        <dbReference type="Google" id="ProtNLM"/>
    </source>
</evidence>
<evidence type="ECO:0000313" key="2">
    <source>
        <dbReference type="EMBL" id="MBT2135818.1"/>
    </source>
</evidence>
<feature type="signal peptide" evidence="1">
    <location>
        <begin position="1"/>
        <end position="22"/>
    </location>
</feature>
<evidence type="ECO:0000256" key="1">
    <source>
        <dbReference type="SAM" id="SignalP"/>
    </source>
</evidence>
<comment type="caution">
    <text evidence="2">The sequence shown here is derived from an EMBL/GenBank/DDBJ whole genome shotgun (WGS) entry which is preliminary data.</text>
</comment>
<keyword evidence="1" id="KW-0732">Signal</keyword>